<dbReference type="Proteomes" id="UP000037460">
    <property type="component" value="Unassembled WGS sequence"/>
</dbReference>
<accession>A0A0M0JEJ5</accession>
<comment type="caution">
    <text evidence="1">The sequence shown here is derived from an EMBL/GenBank/DDBJ whole genome shotgun (WGS) entry which is preliminary data.</text>
</comment>
<gene>
    <name evidence="1" type="ORF">Ctob_001895</name>
</gene>
<sequence length="100" mass="10382">MDAVAGAPSSAAFGGSVAFWPPPKRDLRLTDLRLGLNAAPRSGWGAGSLTSLAGLAESSTEMAPIHVCIKTSSCGSSLKRYTFLYPFITKVGTPSTFSTD</sequence>
<proteinExistence type="predicted"/>
<dbReference type="EMBL" id="JWZX01003070">
    <property type="protein sequence ID" value="KOO24663.1"/>
    <property type="molecule type" value="Genomic_DNA"/>
</dbReference>
<reference evidence="2" key="1">
    <citation type="journal article" date="2015" name="PLoS Genet.">
        <title>Genome Sequence and Transcriptome Analyses of Chrysochromulina tobin: Metabolic Tools for Enhanced Algal Fitness in the Prominent Order Prymnesiales (Haptophyceae).</title>
        <authorList>
            <person name="Hovde B.T."/>
            <person name="Deodato C.R."/>
            <person name="Hunsperger H.M."/>
            <person name="Ryken S.A."/>
            <person name="Yost W."/>
            <person name="Jha R.K."/>
            <person name="Patterson J."/>
            <person name="Monnat R.J. Jr."/>
            <person name="Barlow S.B."/>
            <person name="Starkenburg S.R."/>
            <person name="Cattolico R.A."/>
        </authorList>
    </citation>
    <scope>NUCLEOTIDE SEQUENCE</scope>
    <source>
        <strain evidence="2">CCMP291</strain>
    </source>
</reference>
<evidence type="ECO:0000313" key="2">
    <source>
        <dbReference type="Proteomes" id="UP000037460"/>
    </source>
</evidence>
<protein>
    <submittedName>
        <fullName evidence="1">Uncharacterized protein</fullName>
    </submittedName>
</protein>
<dbReference type="AlphaFoldDB" id="A0A0M0JEJ5"/>
<keyword evidence="2" id="KW-1185">Reference proteome</keyword>
<organism evidence="1 2">
    <name type="scientific">Chrysochromulina tobinii</name>
    <dbReference type="NCBI Taxonomy" id="1460289"/>
    <lineage>
        <taxon>Eukaryota</taxon>
        <taxon>Haptista</taxon>
        <taxon>Haptophyta</taxon>
        <taxon>Prymnesiophyceae</taxon>
        <taxon>Prymnesiales</taxon>
        <taxon>Chrysochromulinaceae</taxon>
        <taxon>Chrysochromulina</taxon>
    </lineage>
</organism>
<evidence type="ECO:0000313" key="1">
    <source>
        <dbReference type="EMBL" id="KOO24663.1"/>
    </source>
</evidence>
<name>A0A0M0JEJ5_9EUKA</name>